<dbReference type="EMBL" id="QASA01000001">
    <property type="protein sequence ID" value="RDC62886.1"/>
    <property type="molecule type" value="Genomic_DNA"/>
</dbReference>
<keyword evidence="1" id="KW-1133">Transmembrane helix</keyword>
<protein>
    <submittedName>
        <fullName evidence="2">Uncharacterized protein</fullName>
    </submittedName>
</protein>
<gene>
    <name evidence="2" type="ORF">AHMF7616_01485</name>
</gene>
<accession>A0A369QI28</accession>
<evidence type="ECO:0000256" key="1">
    <source>
        <dbReference type="SAM" id="Phobius"/>
    </source>
</evidence>
<keyword evidence="3" id="KW-1185">Reference proteome</keyword>
<sequence length="164" mass="18710">MASPTSGGALEPQPAGWPAIAPRRQLLRQIAKWAKLLAIMGFILVAYWVIKAFTFNTFLDDFLIRRSLYELKGPIGIDYTTTGLILRITGPLFKATLYFLPSWYLYRFSSTLKHVLVNEEHAGLEVTFFKLNSFFKTCVTIALALIGYYGLYLFFFILSHILNL</sequence>
<dbReference type="AlphaFoldDB" id="A0A369QI28"/>
<reference evidence="2 3" key="1">
    <citation type="submission" date="2018-04" db="EMBL/GenBank/DDBJ databases">
        <title>Adhaeribacter sp. HMF7616 genome sequencing and assembly.</title>
        <authorList>
            <person name="Kang H."/>
            <person name="Kang J."/>
            <person name="Cha I."/>
            <person name="Kim H."/>
            <person name="Joh K."/>
        </authorList>
    </citation>
    <scope>NUCLEOTIDE SEQUENCE [LARGE SCALE GENOMIC DNA]</scope>
    <source>
        <strain evidence="2 3">HMF7616</strain>
    </source>
</reference>
<comment type="caution">
    <text evidence="2">The sequence shown here is derived from an EMBL/GenBank/DDBJ whole genome shotgun (WGS) entry which is preliminary data.</text>
</comment>
<name>A0A369QI28_9BACT</name>
<feature type="transmembrane region" description="Helical" evidence="1">
    <location>
        <begin position="33"/>
        <end position="50"/>
    </location>
</feature>
<feature type="transmembrane region" description="Helical" evidence="1">
    <location>
        <begin position="84"/>
        <end position="106"/>
    </location>
</feature>
<evidence type="ECO:0000313" key="2">
    <source>
        <dbReference type="EMBL" id="RDC62886.1"/>
    </source>
</evidence>
<organism evidence="2 3">
    <name type="scientific">Adhaeribacter pallidiroseus</name>
    <dbReference type="NCBI Taxonomy" id="2072847"/>
    <lineage>
        <taxon>Bacteria</taxon>
        <taxon>Pseudomonadati</taxon>
        <taxon>Bacteroidota</taxon>
        <taxon>Cytophagia</taxon>
        <taxon>Cytophagales</taxon>
        <taxon>Hymenobacteraceae</taxon>
        <taxon>Adhaeribacter</taxon>
    </lineage>
</organism>
<proteinExistence type="predicted"/>
<keyword evidence="1" id="KW-0812">Transmembrane</keyword>
<keyword evidence="1" id="KW-0472">Membrane</keyword>
<evidence type="ECO:0000313" key="3">
    <source>
        <dbReference type="Proteomes" id="UP000253919"/>
    </source>
</evidence>
<dbReference type="Proteomes" id="UP000253919">
    <property type="component" value="Unassembled WGS sequence"/>
</dbReference>
<feature type="transmembrane region" description="Helical" evidence="1">
    <location>
        <begin position="138"/>
        <end position="162"/>
    </location>
</feature>